<keyword evidence="1" id="KW-0472">Membrane</keyword>
<dbReference type="GO" id="GO:0015097">
    <property type="term" value="F:mercury ion transmembrane transporter activity"/>
    <property type="evidence" value="ECO:0007669"/>
    <property type="project" value="InterPro"/>
</dbReference>
<dbReference type="InterPro" id="IPR004891">
    <property type="entry name" value="Mercury-R_MerC"/>
</dbReference>
<feature type="transmembrane region" description="Helical" evidence="1">
    <location>
        <begin position="47"/>
        <end position="65"/>
    </location>
</feature>
<dbReference type="GO" id="GO:0016020">
    <property type="term" value="C:membrane"/>
    <property type="evidence" value="ECO:0007669"/>
    <property type="project" value="InterPro"/>
</dbReference>
<dbReference type="Proteomes" id="UP000578569">
    <property type="component" value="Unassembled WGS sequence"/>
</dbReference>
<organism evidence="2 3">
    <name type="scientific">Sphingomicrobium lutaoense</name>
    <dbReference type="NCBI Taxonomy" id="515949"/>
    <lineage>
        <taxon>Bacteria</taxon>
        <taxon>Pseudomonadati</taxon>
        <taxon>Pseudomonadota</taxon>
        <taxon>Alphaproteobacteria</taxon>
        <taxon>Sphingomonadales</taxon>
        <taxon>Sphingomonadaceae</taxon>
        <taxon>Sphingomicrobium</taxon>
    </lineage>
</organism>
<evidence type="ECO:0008006" key="4">
    <source>
        <dbReference type="Google" id="ProtNLM"/>
    </source>
</evidence>
<proteinExistence type="predicted"/>
<name>A0A839YYL8_9SPHN</name>
<keyword evidence="3" id="KW-1185">Reference proteome</keyword>
<reference evidence="2 3" key="1">
    <citation type="submission" date="2020-08" db="EMBL/GenBank/DDBJ databases">
        <title>Genomic Encyclopedia of Type Strains, Phase IV (KMG-IV): sequencing the most valuable type-strain genomes for metagenomic binning, comparative biology and taxonomic classification.</title>
        <authorList>
            <person name="Goeker M."/>
        </authorList>
    </citation>
    <scope>NUCLEOTIDE SEQUENCE [LARGE SCALE GENOMIC DNA]</scope>
    <source>
        <strain evidence="2 3">DSM 24194</strain>
    </source>
</reference>
<feature type="transmembrane region" description="Helical" evidence="1">
    <location>
        <begin position="21"/>
        <end position="41"/>
    </location>
</feature>
<keyword evidence="1" id="KW-1133">Transmembrane helix</keyword>
<dbReference type="Pfam" id="PF03203">
    <property type="entry name" value="MerC"/>
    <property type="match status" value="1"/>
</dbReference>
<evidence type="ECO:0000313" key="3">
    <source>
        <dbReference type="Proteomes" id="UP000578569"/>
    </source>
</evidence>
<feature type="transmembrane region" description="Helical" evidence="1">
    <location>
        <begin position="72"/>
        <end position="94"/>
    </location>
</feature>
<accession>A0A839YYL8</accession>
<evidence type="ECO:0000313" key="2">
    <source>
        <dbReference type="EMBL" id="MBB3763418.1"/>
    </source>
</evidence>
<feature type="transmembrane region" description="Helical" evidence="1">
    <location>
        <begin position="100"/>
        <end position="117"/>
    </location>
</feature>
<protein>
    <recommendedName>
        <fullName evidence="4">MerC mercury resistance protein</fullName>
    </recommendedName>
</protein>
<dbReference type="RefSeq" id="WP_183932767.1">
    <property type="nucleotide sequence ID" value="NZ_JACICF010000001.1"/>
</dbReference>
<evidence type="ECO:0000256" key="1">
    <source>
        <dbReference type="SAM" id="Phobius"/>
    </source>
</evidence>
<gene>
    <name evidence="2" type="ORF">FHS50_000441</name>
</gene>
<keyword evidence="1" id="KW-0812">Transmembrane</keyword>
<sequence length="123" mass="12844">MLSRALTTRRLDRFGIGLSGFCLVHCVVTTVLIATLASAGGLLGSPIIHEVGLWIAMVIGAYTLGRGMFEHGFMMPSAVGGFGLGIMSGAAAMPHDGTDSVWFTMLGVGVLALGHRLNEIARD</sequence>
<dbReference type="EMBL" id="JACICF010000001">
    <property type="protein sequence ID" value="MBB3763418.1"/>
    <property type="molecule type" value="Genomic_DNA"/>
</dbReference>
<comment type="caution">
    <text evidence="2">The sequence shown here is derived from an EMBL/GenBank/DDBJ whole genome shotgun (WGS) entry which is preliminary data.</text>
</comment>
<dbReference type="AlphaFoldDB" id="A0A839YYL8"/>